<dbReference type="RefSeq" id="XP_023466073.1">
    <property type="nucleotide sequence ID" value="XM_023610932.1"/>
</dbReference>
<feature type="compositionally biased region" description="Low complexity" evidence="1">
    <location>
        <begin position="108"/>
        <end position="120"/>
    </location>
</feature>
<evidence type="ECO:0000313" key="4">
    <source>
        <dbReference type="Proteomes" id="UP000242254"/>
    </source>
</evidence>
<keyword evidence="4" id="KW-1185">Reference proteome</keyword>
<sequence>MQIKLVILTICASLAAVGFAAPPPPGGPNFLDALIPGGDPPSGTNDPSLPLPDANDSGITSTEGKPPQSLAGQVQKRKAPFIFLRKGRGRRPVQKPPAPAPTPLISGVAPPAVAPSAAAS</sequence>
<protein>
    <submittedName>
        <fullName evidence="3">Uncharacterized protein</fullName>
    </submittedName>
</protein>
<organism evidence="3 4">
    <name type="scientific">Rhizopus microsporus ATCC 52813</name>
    <dbReference type="NCBI Taxonomy" id="1340429"/>
    <lineage>
        <taxon>Eukaryota</taxon>
        <taxon>Fungi</taxon>
        <taxon>Fungi incertae sedis</taxon>
        <taxon>Mucoromycota</taxon>
        <taxon>Mucoromycotina</taxon>
        <taxon>Mucoromycetes</taxon>
        <taxon>Mucorales</taxon>
        <taxon>Mucorineae</taxon>
        <taxon>Rhizopodaceae</taxon>
        <taxon>Rhizopus</taxon>
    </lineage>
</organism>
<reference evidence="3 4" key="1">
    <citation type="journal article" date="2016" name="Proc. Natl. Acad. Sci. U.S.A.">
        <title>Lipid metabolic changes in an early divergent fungus govern the establishment of a mutualistic symbiosis with endobacteria.</title>
        <authorList>
            <person name="Lastovetsky O.A."/>
            <person name="Gaspar M.L."/>
            <person name="Mondo S.J."/>
            <person name="LaButti K.M."/>
            <person name="Sandor L."/>
            <person name="Grigoriev I.V."/>
            <person name="Henry S.A."/>
            <person name="Pawlowska T.E."/>
        </authorList>
    </citation>
    <scope>NUCLEOTIDE SEQUENCE [LARGE SCALE GENOMIC DNA]</scope>
    <source>
        <strain evidence="3 4">ATCC 52813</strain>
    </source>
</reference>
<dbReference type="EMBL" id="KZ303850">
    <property type="protein sequence ID" value="PHZ12365.1"/>
    <property type="molecule type" value="Genomic_DNA"/>
</dbReference>
<feature type="chain" id="PRO_5013767674" evidence="2">
    <location>
        <begin position="21"/>
        <end position="120"/>
    </location>
</feature>
<gene>
    <name evidence="3" type="ORF">RHIMIDRAFT_252108</name>
</gene>
<keyword evidence="2" id="KW-0732">Signal</keyword>
<proteinExistence type="predicted"/>
<dbReference type="Proteomes" id="UP000242254">
    <property type="component" value="Unassembled WGS sequence"/>
</dbReference>
<evidence type="ECO:0000313" key="3">
    <source>
        <dbReference type="EMBL" id="PHZ12365.1"/>
    </source>
</evidence>
<feature type="region of interest" description="Disordered" evidence="1">
    <location>
        <begin position="26"/>
        <end position="120"/>
    </location>
</feature>
<dbReference type="AlphaFoldDB" id="A0A2G4SUC9"/>
<feature type="compositionally biased region" description="Basic residues" evidence="1">
    <location>
        <begin position="75"/>
        <end position="93"/>
    </location>
</feature>
<evidence type="ECO:0000256" key="2">
    <source>
        <dbReference type="SAM" id="SignalP"/>
    </source>
</evidence>
<evidence type="ECO:0000256" key="1">
    <source>
        <dbReference type="SAM" id="MobiDB-lite"/>
    </source>
</evidence>
<name>A0A2G4SUC9_RHIZD</name>
<accession>A0A2G4SUC9</accession>
<feature type="signal peptide" evidence="2">
    <location>
        <begin position="1"/>
        <end position="20"/>
    </location>
</feature>
<dbReference type="GeneID" id="35441922"/>